<sequence length="287" mass="33244">MPGDLRDKQHCISIVEQTVNTFGRLDILCNHVGIQFQQLSLPDISDEQFDDTFKVNAKLRKSGITYNDFVEQPAIKSTISNLKDKSVLDLGCGTGHFSRYCIENGASRVIGIDISKNMIEQAQINNHHENIVYMCMPIEDLKVLNQKFDLIISSLAIHYIEDYTQLVKKISGLLNNNGEFIFSTEHPIVTARKEMNNWIKDNEDRKLHWALDNYQEEGKREQHWYIDGVITYHRTISTLINTLIDNELFIEKIIEPQPIPIGLEKMPKLINEKRRPSFIIIKSRNKF</sequence>
<proteinExistence type="predicted"/>
<name>A0ABU6MCU0_9BACI</name>
<evidence type="ECO:0000256" key="1">
    <source>
        <dbReference type="ARBA" id="ARBA00022603"/>
    </source>
</evidence>
<evidence type="ECO:0000256" key="2">
    <source>
        <dbReference type="ARBA" id="ARBA00022679"/>
    </source>
</evidence>
<dbReference type="Gene3D" id="3.40.50.720">
    <property type="entry name" value="NAD(P)-binding Rossmann-like Domain"/>
    <property type="match status" value="1"/>
</dbReference>
<dbReference type="InterPro" id="IPR013216">
    <property type="entry name" value="Methyltransf_11"/>
</dbReference>
<evidence type="ECO:0000259" key="4">
    <source>
        <dbReference type="Pfam" id="PF08241"/>
    </source>
</evidence>
<dbReference type="Pfam" id="PF13561">
    <property type="entry name" value="adh_short_C2"/>
    <property type="match status" value="1"/>
</dbReference>
<dbReference type="SUPFAM" id="SSF53335">
    <property type="entry name" value="S-adenosyl-L-methionine-dependent methyltransferases"/>
    <property type="match status" value="1"/>
</dbReference>
<keyword evidence="6" id="KW-1185">Reference proteome</keyword>
<evidence type="ECO:0000256" key="3">
    <source>
        <dbReference type="ARBA" id="ARBA00022691"/>
    </source>
</evidence>
<dbReference type="InterPro" id="IPR002347">
    <property type="entry name" value="SDR_fam"/>
</dbReference>
<dbReference type="InterPro" id="IPR036291">
    <property type="entry name" value="NAD(P)-bd_dom_sf"/>
</dbReference>
<dbReference type="InterPro" id="IPR029063">
    <property type="entry name" value="SAM-dependent_MTases_sf"/>
</dbReference>
<accession>A0ABU6MCU0</accession>
<keyword evidence="1" id="KW-0489">Methyltransferase</keyword>
<feature type="domain" description="Methyltransferase type 11" evidence="4">
    <location>
        <begin position="88"/>
        <end position="182"/>
    </location>
</feature>
<gene>
    <name evidence="5" type="ORF">P4T90_03895</name>
</gene>
<dbReference type="Gene3D" id="3.40.50.150">
    <property type="entry name" value="Vaccinia Virus protein VP39"/>
    <property type="match status" value="1"/>
</dbReference>
<dbReference type="RefSeq" id="WP_198160266.1">
    <property type="nucleotide sequence ID" value="NZ_JARMAB010000005.1"/>
</dbReference>
<protein>
    <submittedName>
        <fullName evidence="5">SDR family NAD(P)-dependent oxidoreductase</fullName>
    </submittedName>
</protein>
<organism evidence="5 6">
    <name type="scientific">Heyndrickxia acidicola</name>
    <dbReference type="NCBI Taxonomy" id="209389"/>
    <lineage>
        <taxon>Bacteria</taxon>
        <taxon>Bacillati</taxon>
        <taxon>Bacillota</taxon>
        <taxon>Bacilli</taxon>
        <taxon>Bacillales</taxon>
        <taxon>Bacillaceae</taxon>
        <taxon>Heyndrickxia</taxon>
    </lineage>
</organism>
<dbReference type="SUPFAM" id="SSF51735">
    <property type="entry name" value="NAD(P)-binding Rossmann-fold domains"/>
    <property type="match status" value="1"/>
</dbReference>
<keyword evidence="2" id="KW-0808">Transferase</keyword>
<keyword evidence="3" id="KW-0949">S-adenosyl-L-methionine</keyword>
<dbReference type="PANTHER" id="PTHR43464">
    <property type="entry name" value="METHYLTRANSFERASE"/>
    <property type="match status" value="1"/>
</dbReference>
<dbReference type="PANTHER" id="PTHR43464:SF19">
    <property type="entry name" value="UBIQUINONE BIOSYNTHESIS O-METHYLTRANSFERASE, MITOCHONDRIAL"/>
    <property type="match status" value="1"/>
</dbReference>
<evidence type="ECO:0000313" key="5">
    <source>
        <dbReference type="EMBL" id="MED1202233.1"/>
    </source>
</evidence>
<dbReference type="CDD" id="cd02440">
    <property type="entry name" value="AdoMet_MTases"/>
    <property type="match status" value="1"/>
</dbReference>
<comment type="caution">
    <text evidence="5">The sequence shown here is derived from an EMBL/GenBank/DDBJ whole genome shotgun (WGS) entry which is preliminary data.</text>
</comment>
<dbReference type="Proteomes" id="UP001341444">
    <property type="component" value="Unassembled WGS sequence"/>
</dbReference>
<dbReference type="Pfam" id="PF08241">
    <property type="entry name" value="Methyltransf_11"/>
    <property type="match status" value="1"/>
</dbReference>
<evidence type="ECO:0000313" key="6">
    <source>
        <dbReference type="Proteomes" id="UP001341444"/>
    </source>
</evidence>
<reference evidence="5 6" key="1">
    <citation type="submission" date="2023-03" db="EMBL/GenBank/DDBJ databases">
        <title>Bacillus Genome Sequencing.</title>
        <authorList>
            <person name="Dunlap C."/>
        </authorList>
    </citation>
    <scope>NUCLEOTIDE SEQUENCE [LARGE SCALE GENOMIC DNA]</scope>
    <source>
        <strain evidence="5 6">B-23453</strain>
    </source>
</reference>
<dbReference type="EMBL" id="JARMAB010000005">
    <property type="protein sequence ID" value="MED1202233.1"/>
    <property type="molecule type" value="Genomic_DNA"/>
</dbReference>